<name>A0A926DXN3_9FIRM</name>
<dbReference type="CDD" id="cd02696">
    <property type="entry name" value="MurNAc-LAA"/>
    <property type="match status" value="1"/>
</dbReference>
<sequence length="962" mass="104118">MKQISKRLCALFLTMTLLLSALPVSAWAAPPQPLDFTADGQVNGLYVSTAHGRDFPSRPGLSHKEQKRELDEIVAFAAQYGFSHIFFEAVSNAGAFYRSKHYAKSEVLGHSGFSLFGWGEFDPLAYLTEQAEKLNLSVVAVIDPFVVSDTGMLPDNKKNVAVKNSEHLRSVGGKLYFNPTEPFTRELTVAAATELAKNYPLSGIALQNFNYPTEDFELTTTPEEKKQLLTGLLTDLRTAMSAQAPTLKLGLFPQGLPGSAAFDGCADLAGWADQKLVDFIVPSLSAQVDGGDYAEELTGWSEFATNHGVALYTGNAAERVLSPLADLAYYDNPQELNLQLYVNNQIGADGCVISRYGAIKDNFFDVATNLAAAFTPGLTEEDTSYPVFELSIPQEFNITRPTQEISTSYQTYYIMGTSDPAGPVTLDGEPVAQAPGGAFGTLVSLKLGANSFTFRQGDQVQTVVINRYDPNAVAPSRIGDLRSIYPQWEQGVRVGEELTLSCVAPSGASVSVQLEGRTIFLTQAAAASPGVPATFTADATLTGDYPADETTRLGPLTYAMSYNGQNSSYTSNGELSAVGKNANFAIEVTDMRGDTSSVNLTSDFRDNMITSVEQGATDYVVGQSSSYYQLSCGGYIHKEDVRVLDGKADIDVTVGGVAFETDGIGETFVLAAEGKPYYISQYNENTVDITFYNTAWQPAQEIGSLPTELFDKVTAEYDSAANTTTLHFETAGGKRLWGYNVEFGDGKILVRAKRTPKLSQNPAKPLEGVTIVVDAGHGGNDPGALGVAGLTGPDERNLNYMNAYAAYLQLRALGATVYMTQTNDERLSYEQRMDIARDTRADFYLSFHLNSTAESTDSTNAKGIEIYYNEELAIPLGEAILSEVCRSTGRRSRGVFAATFRVTQMTHTPSLLCEMGYMVSPEEYEQLCDPQYIYRVALGVSSGILKAIRNADASTAQPQAAE</sequence>
<proteinExistence type="predicted"/>
<keyword evidence="1" id="KW-0378">Hydrolase</keyword>
<dbReference type="SMART" id="SM00646">
    <property type="entry name" value="Ami_3"/>
    <property type="match status" value="1"/>
</dbReference>
<reference evidence="4" key="1">
    <citation type="submission" date="2020-08" db="EMBL/GenBank/DDBJ databases">
        <title>Genome public.</title>
        <authorList>
            <person name="Liu C."/>
            <person name="Sun Q."/>
        </authorList>
    </citation>
    <scope>NUCLEOTIDE SEQUENCE</scope>
    <source>
        <strain evidence="4">NSJ-31</strain>
    </source>
</reference>
<evidence type="ECO:0000256" key="2">
    <source>
        <dbReference type="SAM" id="SignalP"/>
    </source>
</evidence>
<keyword evidence="2" id="KW-0732">Signal</keyword>
<dbReference type="EMBL" id="JACRST010000001">
    <property type="protein sequence ID" value="MBC8545497.1"/>
    <property type="molecule type" value="Genomic_DNA"/>
</dbReference>
<feature type="domain" description="MurNAc-LAA" evidence="3">
    <location>
        <begin position="833"/>
        <end position="945"/>
    </location>
</feature>
<dbReference type="Pfam" id="PF01520">
    <property type="entry name" value="Amidase_3"/>
    <property type="match status" value="1"/>
</dbReference>
<dbReference type="Gene3D" id="3.20.20.80">
    <property type="entry name" value="Glycosidases"/>
    <property type="match status" value="1"/>
</dbReference>
<evidence type="ECO:0000259" key="3">
    <source>
        <dbReference type="SMART" id="SM00646"/>
    </source>
</evidence>
<comment type="caution">
    <text evidence="4">The sequence shown here is derived from an EMBL/GenBank/DDBJ whole genome shotgun (WGS) entry which is preliminary data.</text>
</comment>
<dbReference type="Pfam" id="PF02638">
    <property type="entry name" value="GHL10"/>
    <property type="match status" value="1"/>
</dbReference>
<protein>
    <submittedName>
        <fullName evidence="4">N-acetylmuramoyl-L-alanine amidase</fullName>
    </submittedName>
</protein>
<evidence type="ECO:0000256" key="1">
    <source>
        <dbReference type="ARBA" id="ARBA00022801"/>
    </source>
</evidence>
<dbReference type="RefSeq" id="WP_249281651.1">
    <property type="nucleotide sequence ID" value="NZ_JACRST010000001.1"/>
</dbReference>
<dbReference type="InterPro" id="IPR003790">
    <property type="entry name" value="GHL10"/>
</dbReference>
<dbReference type="InterPro" id="IPR002508">
    <property type="entry name" value="MurNAc-LAA_cat"/>
</dbReference>
<dbReference type="GO" id="GO:0009253">
    <property type="term" value="P:peptidoglycan catabolic process"/>
    <property type="evidence" value="ECO:0007669"/>
    <property type="project" value="InterPro"/>
</dbReference>
<gene>
    <name evidence="4" type="ORF">H8711_00915</name>
</gene>
<dbReference type="AlphaFoldDB" id="A0A926DXN3"/>
<dbReference type="SUPFAM" id="SSF53187">
    <property type="entry name" value="Zn-dependent exopeptidases"/>
    <property type="match status" value="1"/>
</dbReference>
<dbReference type="Gene3D" id="3.40.630.40">
    <property type="entry name" value="Zn-dependent exopeptidases"/>
    <property type="match status" value="1"/>
</dbReference>
<keyword evidence="5" id="KW-1185">Reference proteome</keyword>
<accession>A0A926DXN3</accession>
<evidence type="ECO:0000313" key="4">
    <source>
        <dbReference type="EMBL" id="MBC8545497.1"/>
    </source>
</evidence>
<dbReference type="PANTHER" id="PTHR30404:SF0">
    <property type="entry name" value="N-ACETYLMURAMOYL-L-ALANINE AMIDASE AMIC"/>
    <property type="match status" value="1"/>
</dbReference>
<feature type="chain" id="PRO_5037917651" evidence="2">
    <location>
        <begin position="29"/>
        <end position="962"/>
    </location>
</feature>
<dbReference type="InterPro" id="IPR050695">
    <property type="entry name" value="N-acetylmuramoyl_amidase_3"/>
</dbReference>
<dbReference type="GO" id="GO:0008745">
    <property type="term" value="F:N-acetylmuramoyl-L-alanine amidase activity"/>
    <property type="evidence" value="ECO:0007669"/>
    <property type="project" value="InterPro"/>
</dbReference>
<organism evidence="4 5">
    <name type="scientific">Ligaoa zhengdingensis</name>
    <dbReference type="NCBI Taxonomy" id="2763658"/>
    <lineage>
        <taxon>Bacteria</taxon>
        <taxon>Bacillati</taxon>
        <taxon>Bacillota</taxon>
        <taxon>Clostridia</taxon>
        <taxon>Eubacteriales</taxon>
        <taxon>Oscillospiraceae</taxon>
        <taxon>Ligaoa</taxon>
    </lineage>
</organism>
<dbReference type="PANTHER" id="PTHR30404">
    <property type="entry name" value="N-ACETYLMURAMOYL-L-ALANINE AMIDASE"/>
    <property type="match status" value="1"/>
</dbReference>
<evidence type="ECO:0000313" key="5">
    <source>
        <dbReference type="Proteomes" id="UP000653127"/>
    </source>
</evidence>
<dbReference type="GO" id="GO:0030288">
    <property type="term" value="C:outer membrane-bounded periplasmic space"/>
    <property type="evidence" value="ECO:0007669"/>
    <property type="project" value="TreeGrafter"/>
</dbReference>
<dbReference type="Proteomes" id="UP000653127">
    <property type="component" value="Unassembled WGS sequence"/>
</dbReference>
<feature type="signal peptide" evidence="2">
    <location>
        <begin position="1"/>
        <end position="28"/>
    </location>
</feature>